<evidence type="ECO:0000256" key="3">
    <source>
        <dbReference type="ARBA" id="ARBA00022989"/>
    </source>
</evidence>
<comment type="caution">
    <text evidence="7">The sequence shown here is derived from an EMBL/GenBank/DDBJ whole genome shotgun (WGS) entry which is preliminary data.</text>
</comment>
<dbReference type="Pfam" id="PF04588">
    <property type="entry name" value="HIG_1_N"/>
    <property type="match status" value="1"/>
</dbReference>
<evidence type="ECO:0000313" key="8">
    <source>
        <dbReference type="Proteomes" id="UP001473302"/>
    </source>
</evidence>
<sequence>MTKLLSKEQEKTSEKIFFQSGLKGAAVGLGLGLVATALTIRKSPDFRALSRPYQAIMAASGSVAGFLFAADKAVSKYEMDVLGYTDEDMLRELRSNRVPDANLSTIDRSLRYLNDNRWSFIGVSWAASMVGALGYSFSNKYLTTQQKVVQARMYAQAVTIAVLMVSASVSMYVGDEGKNRKEQPDAQLRAVLELPDSISPKHESKMVKQSS</sequence>
<dbReference type="PANTHER" id="PTHR28018">
    <property type="entry name" value="RESPIRATORY SUPERCOMPLEX FACTOR 2, MITOCHONDRIAL"/>
    <property type="match status" value="1"/>
</dbReference>
<organism evidence="7 8">
    <name type="scientific">Mucor flavus</name>
    <dbReference type="NCBI Taxonomy" id="439312"/>
    <lineage>
        <taxon>Eukaryota</taxon>
        <taxon>Fungi</taxon>
        <taxon>Fungi incertae sedis</taxon>
        <taxon>Mucoromycota</taxon>
        <taxon>Mucoromycotina</taxon>
        <taxon>Mucoromycetes</taxon>
        <taxon>Mucorales</taxon>
        <taxon>Mucorineae</taxon>
        <taxon>Mucoraceae</taxon>
        <taxon>Mucor</taxon>
    </lineage>
</organism>
<dbReference type="InterPro" id="IPR040153">
    <property type="entry name" value="Rcf2"/>
</dbReference>
<accession>A0ABP9YLY6</accession>
<comment type="subcellular location">
    <subcellularLocation>
        <location evidence="1">Mitochondrion</location>
    </subcellularLocation>
</comment>
<feature type="domain" description="HIG1" evidence="6">
    <location>
        <begin position="90"/>
        <end position="181"/>
    </location>
</feature>
<keyword evidence="2 5" id="KW-0812">Transmembrane</keyword>
<dbReference type="PROSITE" id="PS51503">
    <property type="entry name" value="HIG1"/>
    <property type="match status" value="1"/>
</dbReference>
<dbReference type="PANTHER" id="PTHR28018:SF3">
    <property type="entry name" value="RESPIRATORY SUPERCOMPLEX FACTOR 2, MITOCHONDRIAL"/>
    <property type="match status" value="1"/>
</dbReference>
<keyword evidence="3 5" id="KW-1133">Transmembrane helix</keyword>
<gene>
    <name evidence="7" type="ORF">MFLAVUS_001258</name>
</gene>
<evidence type="ECO:0000256" key="4">
    <source>
        <dbReference type="ARBA" id="ARBA00023136"/>
    </source>
</evidence>
<dbReference type="Proteomes" id="UP001473302">
    <property type="component" value="Unassembled WGS sequence"/>
</dbReference>
<dbReference type="EMBL" id="BAABUK010000003">
    <property type="protein sequence ID" value="GAA5807878.1"/>
    <property type="molecule type" value="Genomic_DNA"/>
</dbReference>
<evidence type="ECO:0000256" key="5">
    <source>
        <dbReference type="SAM" id="Phobius"/>
    </source>
</evidence>
<name>A0ABP9YLY6_9FUNG</name>
<evidence type="ECO:0000256" key="1">
    <source>
        <dbReference type="ARBA" id="ARBA00004173"/>
    </source>
</evidence>
<evidence type="ECO:0000259" key="6">
    <source>
        <dbReference type="PROSITE" id="PS51503"/>
    </source>
</evidence>
<keyword evidence="8" id="KW-1185">Reference proteome</keyword>
<feature type="transmembrane region" description="Helical" evidence="5">
    <location>
        <begin position="118"/>
        <end position="138"/>
    </location>
</feature>
<keyword evidence="4 5" id="KW-0472">Membrane</keyword>
<evidence type="ECO:0000256" key="2">
    <source>
        <dbReference type="ARBA" id="ARBA00022692"/>
    </source>
</evidence>
<proteinExistence type="predicted"/>
<dbReference type="InterPro" id="IPR007667">
    <property type="entry name" value="Hypoxia_induced_domain"/>
</dbReference>
<reference evidence="7 8" key="1">
    <citation type="submission" date="2024-04" db="EMBL/GenBank/DDBJ databases">
        <title>genome sequences of Mucor flavus KT1a and Helicostylum pulchrum KT1b strains isolated from the surface of a dry-aged beef.</title>
        <authorList>
            <person name="Toyotome T."/>
            <person name="Hosono M."/>
            <person name="Torimaru M."/>
            <person name="Fukuda K."/>
            <person name="Mikami N."/>
        </authorList>
    </citation>
    <scope>NUCLEOTIDE SEQUENCE [LARGE SCALE GENOMIC DNA]</scope>
    <source>
        <strain evidence="7 8">KT1a</strain>
    </source>
</reference>
<evidence type="ECO:0000313" key="7">
    <source>
        <dbReference type="EMBL" id="GAA5807878.1"/>
    </source>
</evidence>
<feature type="transmembrane region" description="Helical" evidence="5">
    <location>
        <begin position="153"/>
        <end position="173"/>
    </location>
</feature>
<feature type="transmembrane region" description="Helical" evidence="5">
    <location>
        <begin position="21"/>
        <end position="40"/>
    </location>
</feature>
<feature type="transmembrane region" description="Helical" evidence="5">
    <location>
        <begin position="52"/>
        <end position="70"/>
    </location>
</feature>
<protein>
    <recommendedName>
        <fullName evidence="6">HIG1 domain-containing protein</fullName>
    </recommendedName>
</protein>